<protein>
    <submittedName>
        <fullName evidence="1">Uncharacterized protein</fullName>
    </submittedName>
</protein>
<dbReference type="Proteomes" id="UP000294817">
    <property type="component" value="Unassembled WGS sequence"/>
</dbReference>
<proteinExistence type="predicted"/>
<dbReference type="EMBL" id="SODZ01000017">
    <property type="protein sequence ID" value="TDX11057.1"/>
    <property type="molecule type" value="Genomic_DNA"/>
</dbReference>
<evidence type="ECO:0000313" key="1">
    <source>
        <dbReference type="EMBL" id="TDX11057.1"/>
    </source>
</evidence>
<organism evidence="1 2">
    <name type="scientific">Petrotoga sibirica</name>
    <dbReference type="NCBI Taxonomy" id="156202"/>
    <lineage>
        <taxon>Bacteria</taxon>
        <taxon>Thermotogati</taxon>
        <taxon>Thermotogota</taxon>
        <taxon>Thermotogae</taxon>
        <taxon>Petrotogales</taxon>
        <taxon>Petrotogaceae</taxon>
        <taxon>Petrotoga</taxon>
    </lineage>
</organism>
<name>A0A4R8EM30_9BACT</name>
<sequence length="39" mass="4452">MVGNHENTLKELLDMYESASEMYAGTIMRIDLSNGKILY</sequence>
<keyword evidence="2" id="KW-1185">Reference proteome</keyword>
<dbReference type="AlphaFoldDB" id="A0A4R8EM30"/>
<evidence type="ECO:0000313" key="2">
    <source>
        <dbReference type="Proteomes" id="UP000294817"/>
    </source>
</evidence>
<reference evidence="1 2" key="1">
    <citation type="submission" date="2019-03" db="EMBL/GenBank/DDBJ databases">
        <title>Genomic Encyclopedia of Type Strains, Phase IV (KMG-IV): sequencing the most valuable type-strain genomes for metagenomic binning, comparative biology and taxonomic classification.</title>
        <authorList>
            <person name="Goeker M."/>
        </authorList>
    </citation>
    <scope>NUCLEOTIDE SEQUENCE [LARGE SCALE GENOMIC DNA]</scope>
    <source>
        <strain evidence="1 2">DSM 13575</strain>
    </source>
</reference>
<accession>A0A4R8EM30</accession>
<comment type="caution">
    <text evidence="1">The sequence shown here is derived from an EMBL/GenBank/DDBJ whole genome shotgun (WGS) entry which is preliminary data.</text>
</comment>
<gene>
    <name evidence="1" type="ORF">C8D74_11710</name>
</gene>